<evidence type="ECO:0000313" key="1">
    <source>
        <dbReference type="EMBL" id="EMC92452.1"/>
    </source>
</evidence>
<dbReference type="eggNOG" id="KOG4533">
    <property type="taxonomic scope" value="Eukaryota"/>
</dbReference>
<evidence type="ECO:0000313" key="2">
    <source>
        <dbReference type="Proteomes" id="UP000011761"/>
    </source>
</evidence>
<dbReference type="EMBL" id="KB445562">
    <property type="protein sequence ID" value="EMC92452.1"/>
    <property type="molecule type" value="Genomic_DNA"/>
</dbReference>
<dbReference type="PANTHER" id="PTHR28110:SF1">
    <property type="entry name" value="TRANSMEMBRANE PROTEIN"/>
    <property type="match status" value="1"/>
</dbReference>
<dbReference type="PANTHER" id="PTHR28110">
    <property type="entry name" value="TRANSMEMBRANE PROTEIN"/>
    <property type="match status" value="1"/>
</dbReference>
<dbReference type="InterPro" id="IPR055323">
    <property type="entry name" value="C57A10.07/YOR238W"/>
</dbReference>
<gene>
    <name evidence="1" type="ORF">BAUCODRAFT_126433</name>
</gene>
<proteinExistence type="predicted"/>
<dbReference type="HOGENOM" id="CLU_048479_1_0_1"/>
<accession>M2LEM9</accession>
<sequence>MSESNNHPSKLSISRDCTDLVIVCCHATYIGGDLGGDPLNEKNWILQPFQRADPATHKASEARTFAAHYRAGEELCKQNAQALLLVSGGRTTNRHYTEGQSYHNAFSSITLNLLSEYVESLATDSYQNLLFSVLHFRHLVGRYPEYVTVITHAFKANRFLMLHARAIKWPQDRIRVQGVDPPFTLAERAQTEQLERQRAFEPFEADLYGVRAPLADKRRARNWEPRALDSMPTYDESVWQLLRWTGGLSGNEIFPGRLPWEEEGEQE</sequence>
<dbReference type="OrthoDB" id="4347at2759"/>
<protein>
    <submittedName>
        <fullName evidence="1">Uncharacterized protein</fullName>
    </submittedName>
</protein>
<dbReference type="GeneID" id="19108053"/>
<dbReference type="KEGG" id="bcom:BAUCODRAFT_126433"/>
<keyword evidence="2" id="KW-1185">Reference proteome</keyword>
<dbReference type="OMA" id="VCCHAIF"/>
<dbReference type="AlphaFoldDB" id="M2LEM9"/>
<organism evidence="1 2">
    <name type="scientific">Baudoinia panamericana (strain UAMH 10762)</name>
    <name type="common">Angels' share fungus</name>
    <name type="synonym">Baudoinia compniacensis (strain UAMH 10762)</name>
    <dbReference type="NCBI Taxonomy" id="717646"/>
    <lineage>
        <taxon>Eukaryota</taxon>
        <taxon>Fungi</taxon>
        <taxon>Dikarya</taxon>
        <taxon>Ascomycota</taxon>
        <taxon>Pezizomycotina</taxon>
        <taxon>Dothideomycetes</taxon>
        <taxon>Dothideomycetidae</taxon>
        <taxon>Mycosphaerellales</taxon>
        <taxon>Teratosphaeriaceae</taxon>
        <taxon>Baudoinia</taxon>
    </lineage>
</organism>
<dbReference type="GO" id="GO:0005737">
    <property type="term" value="C:cytoplasm"/>
    <property type="evidence" value="ECO:0007669"/>
    <property type="project" value="TreeGrafter"/>
</dbReference>
<dbReference type="RefSeq" id="XP_007680783.1">
    <property type="nucleotide sequence ID" value="XM_007682593.1"/>
</dbReference>
<dbReference type="Proteomes" id="UP000011761">
    <property type="component" value="Unassembled WGS sequence"/>
</dbReference>
<reference evidence="1 2" key="1">
    <citation type="journal article" date="2012" name="PLoS Pathog.">
        <title>Diverse lifestyles and strategies of plant pathogenesis encoded in the genomes of eighteen Dothideomycetes fungi.</title>
        <authorList>
            <person name="Ohm R.A."/>
            <person name="Feau N."/>
            <person name="Henrissat B."/>
            <person name="Schoch C.L."/>
            <person name="Horwitz B.A."/>
            <person name="Barry K.W."/>
            <person name="Condon B.J."/>
            <person name="Copeland A.C."/>
            <person name="Dhillon B."/>
            <person name="Glaser F."/>
            <person name="Hesse C.N."/>
            <person name="Kosti I."/>
            <person name="LaButti K."/>
            <person name="Lindquist E.A."/>
            <person name="Lucas S."/>
            <person name="Salamov A.A."/>
            <person name="Bradshaw R.E."/>
            <person name="Ciuffetti L."/>
            <person name="Hamelin R.C."/>
            <person name="Kema G.H.J."/>
            <person name="Lawrence C."/>
            <person name="Scott J.A."/>
            <person name="Spatafora J.W."/>
            <person name="Turgeon B.G."/>
            <person name="de Wit P.J.G.M."/>
            <person name="Zhong S."/>
            <person name="Goodwin S.B."/>
            <person name="Grigoriev I.V."/>
        </authorList>
    </citation>
    <scope>NUCLEOTIDE SEQUENCE [LARGE SCALE GENOMIC DNA]</scope>
    <source>
        <strain evidence="1 2">UAMH 10762</strain>
    </source>
</reference>
<name>M2LEM9_BAUPA</name>